<dbReference type="GO" id="GO:0016020">
    <property type="term" value="C:membrane"/>
    <property type="evidence" value="ECO:0007669"/>
    <property type="project" value="UniProtKB-SubCell"/>
</dbReference>
<sequence>MRNVLIDGGPVTMIWGFLIVYFFSLLCALSLAEISSKYPLELHAGAAIIAKDSYGLICSWFTGWFLLIGNWTMSISITFAGAQFILSVVGVYVDQYQATEYVTVIVFYIIVTVCGLFNIYGSKHLESLNKICVAWILFAIAIIGVMILARAPTYNSWSYVFTEFDNSRSNMPAALTFIIGLQQANFMMQGFGLLPAISEEVKDPERVVPRGIVWGVILSGLSGIAFIIPILLVLPDLSSLIDQNDTMMPIVSIFTIVTNSKIASAFLFLLVLGNLLFSGIGSIATSSRAVFSMSRDGALPYQDFWTYVDQNSVSKVPKNAVLLSMAISYILGLLSLVSTAAFNAFVGAAVISLCAASLIPITSSVLGFRKRVRGAVFKLRGIGIIINLLSIVWLVFTIFVLSCTPSLPLTLRSTNYALFVFIFATFIISILWFAWGRTNFHGPLIDSDANERVNVIEMRNMGTASTTGGDYQPVLTDDQLKSGSELSHKQANSSNMSASSSSHLDVNSGIDGISVGDSSVNIIKETKRDGLDE</sequence>
<comment type="subcellular location">
    <subcellularLocation>
        <location evidence="1">Membrane</location>
        <topology evidence="1">Multi-pass membrane protein</topology>
    </subcellularLocation>
</comment>
<proteinExistence type="predicted"/>
<feature type="transmembrane region" description="Helical" evidence="6">
    <location>
        <begin position="132"/>
        <end position="151"/>
    </location>
</feature>
<evidence type="ECO:0000256" key="4">
    <source>
        <dbReference type="ARBA" id="ARBA00022989"/>
    </source>
</evidence>
<evidence type="ECO:0000313" key="9">
    <source>
        <dbReference type="Proteomes" id="UP000774326"/>
    </source>
</evidence>
<feature type="transmembrane region" description="Helical" evidence="6">
    <location>
        <begin position="416"/>
        <end position="435"/>
    </location>
</feature>
<feature type="transmembrane region" description="Helical" evidence="6">
    <location>
        <begin position="171"/>
        <end position="191"/>
    </location>
</feature>
<evidence type="ECO:0000256" key="6">
    <source>
        <dbReference type="SAM" id="Phobius"/>
    </source>
</evidence>
<keyword evidence="5 6" id="KW-0472">Membrane</keyword>
<dbReference type="AlphaFoldDB" id="A0A9P8Q0P4"/>
<dbReference type="EMBL" id="JAEUBG010004611">
    <property type="protein sequence ID" value="KAH3681070.1"/>
    <property type="molecule type" value="Genomic_DNA"/>
</dbReference>
<feature type="transmembrane region" description="Helical" evidence="6">
    <location>
        <begin position="53"/>
        <end position="81"/>
    </location>
</feature>
<reference evidence="8" key="1">
    <citation type="journal article" date="2021" name="Open Biol.">
        <title>Shared evolutionary footprints suggest mitochondrial oxidative damage underlies multiple complex I losses in fungi.</title>
        <authorList>
            <person name="Schikora-Tamarit M.A."/>
            <person name="Marcet-Houben M."/>
            <person name="Nosek J."/>
            <person name="Gabaldon T."/>
        </authorList>
    </citation>
    <scope>NUCLEOTIDE SEQUENCE</scope>
    <source>
        <strain evidence="8">CBS2887</strain>
    </source>
</reference>
<keyword evidence="4 6" id="KW-1133">Transmembrane helix</keyword>
<feature type="transmembrane region" description="Helical" evidence="6">
    <location>
        <begin position="262"/>
        <end position="285"/>
    </location>
</feature>
<feature type="transmembrane region" description="Helical" evidence="6">
    <location>
        <begin position="379"/>
        <end position="401"/>
    </location>
</feature>
<keyword evidence="9" id="KW-1185">Reference proteome</keyword>
<feature type="transmembrane region" description="Helical" evidence="6">
    <location>
        <begin position="344"/>
        <end position="367"/>
    </location>
</feature>
<feature type="transmembrane region" description="Helical" evidence="6">
    <location>
        <begin position="12"/>
        <end position="32"/>
    </location>
</feature>
<evidence type="ECO:0000256" key="3">
    <source>
        <dbReference type="ARBA" id="ARBA00022692"/>
    </source>
</evidence>
<dbReference type="GO" id="GO:0022857">
    <property type="term" value="F:transmembrane transporter activity"/>
    <property type="evidence" value="ECO:0007669"/>
    <property type="project" value="InterPro"/>
</dbReference>
<keyword evidence="2" id="KW-0813">Transport</keyword>
<evidence type="ECO:0000256" key="5">
    <source>
        <dbReference type="ARBA" id="ARBA00023136"/>
    </source>
</evidence>
<dbReference type="PIRSF" id="PIRSF006060">
    <property type="entry name" value="AA_transporter"/>
    <property type="match status" value="1"/>
</dbReference>
<keyword evidence="3 6" id="KW-0812">Transmembrane</keyword>
<dbReference type="PANTHER" id="PTHR45649:SF3">
    <property type="entry name" value="POLYAMINE TRANSPORTER TPO5"/>
    <property type="match status" value="1"/>
</dbReference>
<evidence type="ECO:0000259" key="7">
    <source>
        <dbReference type="Pfam" id="PF00324"/>
    </source>
</evidence>
<protein>
    <recommendedName>
        <fullName evidence="7">Amino acid permease/ SLC12A domain-containing protein</fullName>
    </recommendedName>
</protein>
<feature type="transmembrane region" description="Helical" evidence="6">
    <location>
        <begin position="101"/>
        <end position="120"/>
    </location>
</feature>
<dbReference type="InterPro" id="IPR004841">
    <property type="entry name" value="AA-permease/SLC12A_dom"/>
</dbReference>
<feature type="transmembrane region" description="Helical" evidence="6">
    <location>
        <begin position="320"/>
        <end position="338"/>
    </location>
</feature>
<dbReference type="Proteomes" id="UP000774326">
    <property type="component" value="Unassembled WGS sequence"/>
</dbReference>
<name>A0A9P8Q0P4_WICPI</name>
<accession>A0A9P8Q0P4</accession>
<comment type="caution">
    <text evidence="8">The sequence shown here is derived from an EMBL/GenBank/DDBJ whole genome shotgun (WGS) entry which is preliminary data.</text>
</comment>
<dbReference type="OrthoDB" id="3257095at2759"/>
<reference evidence="8" key="2">
    <citation type="submission" date="2021-01" db="EMBL/GenBank/DDBJ databases">
        <authorList>
            <person name="Schikora-Tamarit M.A."/>
        </authorList>
    </citation>
    <scope>NUCLEOTIDE SEQUENCE</scope>
    <source>
        <strain evidence="8">CBS2887</strain>
    </source>
</reference>
<evidence type="ECO:0000256" key="1">
    <source>
        <dbReference type="ARBA" id="ARBA00004141"/>
    </source>
</evidence>
<feature type="domain" description="Amino acid permease/ SLC12A" evidence="7">
    <location>
        <begin position="3"/>
        <end position="435"/>
    </location>
</feature>
<dbReference type="PANTHER" id="PTHR45649">
    <property type="entry name" value="AMINO-ACID PERMEASE BAT1"/>
    <property type="match status" value="1"/>
</dbReference>
<dbReference type="Gene3D" id="1.20.1740.10">
    <property type="entry name" value="Amino acid/polyamine transporter I"/>
    <property type="match status" value="1"/>
</dbReference>
<gene>
    <name evidence="8" type="ORF">WICPIJ_007984</name>
</gene>
<dbReference type="Pfam" id="PF00324">
    <property type="entry name" value="AA_permease"/>
    <property type="match status" value="1"/>
</dbReference>
<organism evidence="8 9">
    <name type="scientific">Wickerhamomyces pijperi</name>
    <name type="common">Yeast</name>
    <name type="synonym">Pichia pijperi</name>
    <dbReference type="NCBI Taxonomy" id="599730"/>
    <lineage>
        <taxon>Eukaryota</taxon>
        <taxon>Fungi</taxon>
        <taxon>Dikarya</taxon>
        <taxon>Ascomycota</taxon>
        <taxon>Saccharomycotina</taxon>
        <taxon>Saccharomycetes</taxon>
        <taxon>Phaffomycetales</taxon>
        <taxon>Wickerhamomycetaceae</taxon>
        <taxon>Wickerhamomyces</taxon>
    </lineage>
</organism>
<feature type="transmembrane region" description="Helical" evidence="6">
    <location>
        <begin position="212"/>
        <end position="234"/>
    </location>
</feature>
<evidence type="ECO:0000256" key="2">
    <source>
        <dbReference type="ARBA" id="ARBA00022448"/>
    </source>
</evidence>
<evidence type="ECO:0000313" key="8">
    <source>
        <dbReference type="EMBL" id="KAH3681070.1"/>
    </source>
</evidence>